<dbReference type="PANTHER" id="PTHR43685">
    <property type="entry name" value="GLYCOSYLTRANSFERASE"/>
    <property type="match status" value="1"/>
</dbReference>
<feature type="domain" description="Glycosyltransferase 2-like" evidence="1">
    <location>
        <begin position="17"/>
        <end position="146"/>
    </location>
</feature>
<dbReference type="InterPro" id="IPR001173">
    <property type="entry name" value="Glyco_trans_2-like"/>
</dbReference>
<dbReference type="Pfam" id="PF00535">
    <property type="entry name" value="Glycos_transf_2"/>
    <property type="match status" value="1"/>
</dbReference>
<dbReference type="SUPFAM" id="SSF53448">
    <property type="entry name" value="Nucleotide-diphospho-sugar transferases"/>
    <property type="match status" value="1"/>
</dbReference>
<dbReference type="AlphaFoldDB" id="A0AAX2J3T8"/>
<dbReference type="PANTHER" id="PTHR43685:SF2">
    <property type="entry name" value="GLYCOSYLTRANSFERASE 2-LIKE DOMAIN-CONTAINING PROTEIN"/>
    <property type="match status" value="1"/>
</dbReference>
<dbReference type="EMBL" id="LS483426">
    <property type="protein sequence ID" value="SQH25014.1"/>
    <property type="molecule type" value="Genomic_DNA"/>
</dbReference>
<dbReference type="Gene3D" id="3.90.550.10">
    <property type="entry name" value="Spore Coat Polysaccharide Biosynthesis Protein SpsA, Chain A"/>
    <property type="match status" value="1"/>
</dbReference>
<name>A0AAX2J3T8_KINKI</name>
<protein>
    <submittedName>
        <fullName evidence="2">Chondroitin polymerase</fullName>
    </submittedName>
</protein>
<dbReference type="InterPro" id="IPR029044">
    <property type="entry name" value="Nucleotide-diphossugar_trans"/>
</dbReference>
<evidence type="ECO:0000259" key="1">
    <source>
        <dbReference type="Pfam" id="PF00535"/>
    </source>
</evidence>
<proteinExistence type="predicted"/>
<sequence>MIMDTSFLPNNSNPLISVIIPCYNSALYVTETLNSILAQTMNNYEIVIIDDGSTDNTLSILKQFAQQHSQIQIKIIEQENTNVTIARVNAIKHASGVYLFFLDSDDKIAPTYFEKAANLLNQQPELSLIYSRAQHFEANTNEIWCAKNPTVLDILQIHCMGNGICMMVRKKDYDEVGGFNTDLTYGEDWEFYISMLKKNKKFYQIDEILYFYRKRNTKNSICDSVDKKKIARNFLKIYTKHIDFYEENNMYFHNLFDAFHQQNWQQQNLEFFNHKKKYYSNPLRKWFYKTFKSKKYEELRKKYDIN</sequence>
<evidence type="ECO:0000313" key="3">
    <source>
        <dbReference type="Proteomes" id="UP000248598"/>
    </source>
</evidence>
<gene>
    <name evidence="2" type="primary">kfoC_1</name>
    <name evidence="2" type="ORF">NCTC10529_01209</name>
</gene>
<accession>A0AAX2J3T8</accession>
<dbReference type="InterPro" id="IPR050834">
    <property type="entry name" value="Glycosyltransf_2"/>
</dbReference>
<dbReference type="Proteomes" id="UP000248598">
    <property type="component" value="Chromosome 1"/>
</dbReference>
<evidence type="ECO:0000313" key="2">
    <source>
        <dbReference type="EMBL" id="SQH25014.1"/>
    </source>
</evidence>
<reference evidence="2 3" key="1">
    <citation type="submission" date="2018-06" db="EMBL/GenBank/DDBJ databases">
        <authorList>
            <consortium name="Pathogen Informatics"/>
            <person name="Doyle S."/>
        </authorList>
    </citation>
    <scope>NUCLEOTIDE SEQUENCE [LARGE SCALE GENOMIC DNA]</scope>
    <source>
        <strain evidence="2 3">NCTC10529</strain>
    </source>
</reference>
<organism evidence="2 3">
    <name type="scientific">Kingella kingae</name>
    <dbReference type="NCBI Taxonomy" id="504"/>
    <lineage>
        <taxon>Bacteria</taxon>
        <taxon>Pseudomonadati</taxon>
        <taxon>Pseudomonadota</taxon>
        <taxon>Betaproteobacteria</taxon>
        <taxon>Neisseriales</taxon>
        <taxon>Neisseriaceae</taxon>
        <taxon>Kingella</taxon>
    </lineage>
</organism>